<keyword evidence="1 5" id="KW-0489">Methyltransferase</keyword>
<dbReference type="NCBIfam" id="TIGR03534">
    <property type="entry name" value="RF_mod_PrmC"/>
    <property type="match status" value="1"/>
</dbReference>
<dbReference type="PANTHER" id="PTHR18895">
    <property type="entry name" value="HEMK METHYLTRANSFERASE"/>
    <property type="match status" value="1"/>
</dbReference>
<keyword evidence="3 5" id="KW-0949">S-adenosyl-L-methionine</keyword>
<evidence type="ECO:0000256" key="3">
    <source>
        <dbReference type="ARBA" id="ARBA00022691"/>
    </source>
</evidence>
<dbReference type="SUPFAM" id="SSF53335">
    <property type="entry name" value="S-adenosyl-L-methionine-dependent methyltransferases"/>
    <property type="match status" value="1"/>
</dbReference>
<name>A0A1S9PNL2_9SPHI</name>
<proteinExistence type="inferred from homology"/>
<dbReference type="InterPro" id="IPR004556">
    <property type="entry name" value="HemK-like"/>
</dbReference>
<dbReference type="InterPro" id="IPR050320">
    <property type="entry name" value="N5-glutamine_MTase"/>
</dbReference>
<evidence type="ECO:0000256" key="1">
    <source>
        <dbReference type="ARBA" id="ARBA00022603"/>
    </source>
</evidence>
<keyword evidence="9" id="KW-1185">Reference proteome</keyword>
<dbReference type="PROSITE" id="PS00092">
    <property type="entry name" value="N6_MTASE"/>
    <property type="match status" value="1"/>
</dbReference>
<comment type="similarity">
    <text evidence="5">Belongs to the protein N5-glutamine methyltransferase family. PrmC subfamily.</text>
</comment>
<feature type="domain" description="Release factor glutamine methyltransferase N-terminal" evidence="7">
    <location>
        <begin position="23"/>
        <end position="77"/>
    </location>
</feature>
<gene>
    <name evidence="5" type="primary">prmC</name>
    <name evidence="8" type="ORF">BC343_03655</name>
</gene>
<feature type="binding site" evidence="5">
    <location>
        <position position="149"/>
    </location>
    <ligand>
        <name>S-adenosyl-L-methionine</name>
        <dbReference type="ChEBI" id="CHEBI:59789"/>
    </ligand>
</feature>
<evidence type="ECO:0000259" key="6">
    <source>
        <dbReference type="Pfam" id="PF05175"/>
    </source>
</evidence>
<feature type="domain" description="Methyltransferase small" evidence="6">
    <location>
        <begin position="115"/>
        <end position="202"/>
    </location>
</feature>
<keyword evidence="2 5" id="KW-0808">Transferase</keyword>
<comment type="catalytic activity">
    <reaction evidence="4 5">
        <text>L-glutaminyl-[peptide chain release factor] + S-adenosyl-L-methionine = N(5)-methyl-L-glutaminyl-[peptide chain release factor] + S-adenosyl-L-homocysteine + H(+)</text>
        <dbReference type="Rhea" id="RHEA:42896"/>
        <dbReference type="Rhea" id="RHEA-COMP:10271"/>
        <dbReference type="Rhea" id="RHEA-COMP:10272"/>
        <dbReference type="ChEBI" id="CHEBI:15378"/>
        <dbReference type="ChEBI" id="CHEBI:30011"/>
        <dbReference type="ChEBI" id="CHEBI:57856"/>
        <dbReference type="ChEBI" id="CHEBI:59789"/>
        <dbReference type="ChEBI" id="CHEBI:61891"/>
        <dbReference type="EC" id="2.1.1.297"/>
    </reaction>
</comment>
<accession>A0A1S9PNL2</accession>
<evidence type="ECO:0000256" key="5">
    <source>
        <dbReference type="HAMAP-Rule" id="MF_02126"/>
    </source>
</evidence>
<dbReference type="RefSeq" id="WP_202909717.1">
    <property type="nucleotide sequence ID" value="NZ_MBTF01000001.1"/>
</dbReference>
<comment type="caution">
    <text evidence="5">Lacks conserved residue(s) required for the propagation of feature annotation.</text>
</comment>
<dbReference type="GO" id="GO:0102559">
    <property type="term" value="F:peptide chain release factor N(5)-glutamine methyltransferase activity"/>
    <property type="evidence" value="ECO:0007669"/>
    <property type="project" value="UniProtKB-EC"/>
</dbReference>
<evidence type="ECO:0000256" key="4">
    <source>
        <dbReference type="ARBA" id="ARBA00048391"/>
    </source>
</evidence>
<feature type="binding site" evidence="5">
    <location>
        <begin position="126"/>
        <end position="130"/>
    </location>
    <ligand>
        <name>S-adenosyl-L-methionine</name>
        <dbReference type="ChEBI" id="CHEBI:59789"/>
    </ligand>
</feature>
<evidence type="ECO:0000313" key="8">
    <source>
        <dbReference type="EMBL" id="OOQ62158.1"/>
    </source>
</evidence>
<dbReference type="InterPro" id="IPR019874">
    <property type="entry name" value="RF_methyltr_PrmC"/>
</dbReference>
<reference evidence="8 9" key="1">
    <citation type="submission" date="2016-07" db="EMBL/GenBank/DDBJ databases">
        <title>Genomic analysis of zinc-resistant bacterium Mucilaginibacter pedocola TBZ30.</title>
        <authorList>
            <person name="Huang J."/>
            <person name="Tang J."/>
        </authorList>
    </citation>
    <scope>NUCLEOTIDE SEQUENCE [LARGE SCALE GENOMIC DNA]</scope>
    <source>
        <strain evidence="8 9">TBZ30</strain>
    </source>
</reference>
<dbReference type="InterPro" id="IPR002052">
    <property type="entry name" value="DNA_methylase_N6_adenine_CS"/>
</dbReference>
<feature type="binding site" evidence="5">
    <location>
        <begin position="194"/>
        <end position="197"/>
    </location>
    <ligand>
        <name>substrate</name>
    </ligand>
</feature>
<dbReference type="Gene3D" id="3.40.50.150">
    <property type="entry name" value="Vaccinia Virus protein VP39"/>
    <property type="match status" value="1"/>
</dbReference>
<evidence type="ECO:0000313" key="9">
    <source>
        <dbReference type="Proteomes" id="UP000189739"/>
    </source>
</evidence>
<dbReference type="STRING" id="1792845.BC343_03655"/>
<organism evidence="8 9">
    <name type="scientific">Mucilaginibacter pedocola</name>
    <dbReference type="NCBI Taxonomy" id="1792845"/>
    <lineage>
        <taxon>Bacteria</taxon>
        <taxon>Pseudomonadati</taxon>
        <taxon>Bacteroidota</taxon>
        <taxon>Sphingobacteriia</taxon>
        <taxon>Sphingobacteriales</taxon>
        <taxon>Sphingobacteriaceae</taxon>
        <taxon>Mucilaginibacter</taxon>
    </lineage>
</organism>
<dbReference type="Proteomes" id="UP000189739">
    <property type="component" value="Unassembled WGS sequence"/>
</dbReference>
<dbReference type="GO" id="GO:0003676">
    <property type="term" value="F:nucleic acid binding"/>
    <property type="evidence" value="ECO:0007669"/>
    <property type="project" value="InterPro"/>
</dbReference>
<comment type="function">
    <text evidence="5">Methylates the class 1 translation termination release factors RF1/PrfA and RF2/PrfB on the glutamine residue of the universally conserved GGQ motif.</text>
</comment>
<feature type="binding site" evidence="5">
    <location>
        <position position="194"/>
    </location>
    <ligand>
        <name>S-adenosyl-L-methionine</name>
        <dbReference type="ChEBI" id="CHEBI:59789"/>
    </ligand>
</feature>
<dbReference type="InterPro" id="IPR007848">
    <property type="entry name" value="Small_mtfrase_dom"/>
</dbReference>
<dbReference type="HAMAP" id="MF_02126">
    <property type="entry name" value="RF_methyltr_PrmC"/>
    <property type="match status" value="1"/>
</dbReference>
<dbReference type="EMBL" id="MBTF01000001">
    <property type="protein sequence ID" value="OOQ62158.1"/>
    <property type="molecule type" value="Genomic_DNA"/>
</dbReference>
<protein>
    <recommendedName>
        <fullName evidence="5">Release factor glutamine methyltransferase</fullName>
        <shortName evidence="5">RF MTase</shortName>
        <ecNumber evidence="5">2.1.1.297</ecNumber>
    </recommendedName>
    <alternativeName>
        <fullName evidence="5">N5-glutamine methyltransferase PrmC</fullName>
    </alternativeName>
    <alternativeName>
        <fullName evidence="5">Protein-(glutamine-N5) MTase PrmC</fullName>
    </alternativeName>
    <alternativeName>
        <fullName evidence="5">Protein-glutamine N-methyltransferase PrmC</fullName>
    </alternativeName>
</protein>
<dbReference type="EC" id="2.1.1.297" evidence="5"/>
<dbReference type="NCBIfam" id="TIGR00536">
    <property type="entry name" value="hemK_fam"/>
    <property type="match status" value="1"/>
</dbReference>
<dbReference type="InterPro" id="IPR040758">
    <property type="entry name" value="PrmC_N"/>
</dbReference>
<dbReference type="Pfam" id="PF05175">
    <property type="entry name" value="MTS"/>
    <property type="match status" value="1"/>
</dbReference>
<dbReference type="PANTHER" id="PTHR18895:SF74">
    <property type="entry name" value="MTRF1L RELEASE FACTOR GLUTAMINE METHYLTRANSFERASE"/>
    <property type="match status" value="1"/>
</dbReference>
<evidence type="ECO:0000256" key="2">
    <source>
        <dbReference type="ARBA" id="ARBA00022679"/>
    </source>
</evidence>
<dbReference type="GO" id="GO:0032259">
    <property type="term" value="P:methylation"/>
    <property type="evidence" value="ECO:0007669"/>
    <property type="project" value="UniProtKB-KW"/>
</dbReference>
<evidence type="ECO:0000259" key="7">
    <source>
        <dbReference type="Pfam" id="PF17827"/>
    </source>
</evidence>
<dbReference type="Pfam" id="PF17827">
    <property type="entry name" value="PrmC_N"/>
    <property type="match status" value="1"/>
</dbReference>
<dbReference type="CDD" id="cd02440">
    <property type="entry name" value="AdoMet_MTases"/>
    <property type="match status" value="1"/>
</dbReference>
<dbReference type="Gene3D" id="1.10.8.10">
    <property type="entry name" value="DNA helicase RuvA subunit, C-terminal domain"/>
    <property type="match status" value="1"/>
</dbReference>
<comment type="caution">
    <text evidence="8">The sequence shown here is derived from an EMBL/GenBank/DDBJ whole genome shotgun (WGS) entry which is preliminary data.</text>
</comment>
<dbReference type="InterPro" id="IPR029063">
    <property type="entry name" value="SAM-dependent_MTases_sf"/>
</dbReference>
<sequence>MKTIKEVFLNFHNALDGLYGPQEAEAITLMVLSEISELSRAKIKAFPDDDVPAEALENLPAILTELKTGKPVQYILGSIEFYGLAFLVNPSTLIPRPETEELVEWVLSSQKSKVESQKNVSILDIGTGSGCIAISLKKNLPAATVTAVDISVDALKTAKQNAVINETNVEFVEMDILHPNHSLLTPHYSLIISNPPYVTLHDKIQMHTNVTDFEPHSALFVPEDEPLLFYKAITDFAVTHLSPGGMLFFEINEAFGQETVELLADKGFKDTELRKDMSGRDRMVKGVK</sequence>
<dbReference type="AlphaFoldDB" id="A0A1S9PNL2"/>